<dbReference type="Gene3D" id="3.40.50.300">
    <property type="entry name" value="P-loop containing nucleotide triphosphate hydrolases"/>
    <property type="match status" value="1"/>
</dbReference>
<evidence type="ECO:0000313" key="2">
    <source>
        <dbReference type="EMBL" id="KTD60455.1"/>
    </source>
</evidence>
<dbReference type="InterPro" id="IPR027417">
    <property type="entry name" value="P-loop_NTPase"/>
</dbReference>
<keyword evidence="3" id="KW-1185">Reference proteome</keyword>
<sequence length="179" mass="20653">MKRYIITGTPGCGKTSVIRALELTGASVVSEAATDLIAFRQAQGDIEPWKYPNFIDDIVRLQKHRQVDMCADYSDLHFYDRSPICTYALALYLGFEPSHNLMSEIKRIHKYDIYEKQAFFLENLGFITNTDARQISFEDSLKFEQIHREAYAKFGYECVVIPAKPIDERAEIILRNISE</sequence>
<dbReference type="SUPFAM" id="SSF52540">
    <property type="entry name" value="P-loop containing nucleoside triphosphate hydrolases"/>
    <property type="match status" value="1"/>
</dbReference>
<dbReference type="RefSeq" id="WP_058514278.1">
    <property type="nucleotide sequence ID" value="NZ_CAAAIH010000033.1"/>
</dbReference>
<dbReference type="Pfam" id="PF13521">
    <property type="entry name" value="AAA_28"/>
    <property type="match status" value="1"/>
</dbReference>
<gene>
    <name evidence="2" type="ORF">Lsan_2007</name>
</gene>
<dbReference type="InterPro" id="IPR038727">
    <property type="entry name" value="NadR/Ttd14_AAA_dom"/>
</dbReference>
<dbReference type="PATRIC" id="fig|45074.5.peg.2142"/>
<dbReference type="EMBL" id="LNYU01000049">
    <property type="protein sequence ID" value="KTD60455.1"/>
    <property type="molecule type" value="Genomic_DNA"/>
</dbReference>
<dbReference type="Proteomes" id="UP000054703">
    <property type="component" value="Unassembled WGS sequence"/>
</dbReference>
<dbReference type="AlphaFoldDB" id="A0A0W0YUB2"/>
<organism evidence="2 3">
    <name type="scientific">Legionella santicrucis</name>
    <dbReference type="NCBI Taxonomy" id="45074"/>
    <lineage>
        <taxon>Bacteria</taxon>
        <taxon>Pseudomonadati</taxon>
        <taxon>Pseudomonadota</taxon>
        <taxon>Gammaproteobacteria</taxon>
        <taxon>Legionellales</taxon>
        <taxon>Legionellaceae</taxon>
        <taxon>Legionella</taxon>
    </lineage>
</organism>
<evidence type="ECO:0000259" key="1">
    <source>
        <dbReference type="Pfam" id="PF13521"/>
    </source>
</evidence>
<proteinExistence type="predicted"/>
<accession>A0A0W0YUB2</accession>
<reference evidence="2 3" key="1">
    <citation type="submission" date="2015-11" db="EMBL/GenBank/DDBJ databases">
        <title>Genomic analysis of 38 Legionella species identifies large and diverse effector repertoires.</title>
        <authorList>
            <person name="Burstein D."/>
            <person name="Amaro F."/>
            <person name="Zusman T."/>
            <person name="Lifshitz Z."/>
            <person name="Cohen O."/>
            <person name="Gilbert J.A."/>
            <person name="Pupko T."/>
            <person name="Shuman H.A."/>
            <person name="Segal G."/>
        </authorList>
    </citation>
    <scope>NUCLEOTIDE SEQUENCE [LARGE SCALE GENOMIC DNA]</scope>
    <source>
        <strain evidence="2 3">SC-63-C7</strain>
    </source>
</reference>
<name>A0A0W0YUB2_9GAMM</name>
<feature type="domain" description="NadR/Ttd14 AAA" evidence="1">
    <location>
        <begin position="3"/>
        <end position="169"/>
    </location>
</feature>
<dbReference type="STRING" id="45074.Lsan_2007"/>
<dbReference type="OrthoDB" id="5638848at2"/>
<comment type="caution">
    <text evidence="2">The sequence shown here is derived from an EMBL/GenBank/DDBJ whole genome shotgun (WGS) entry which is preliminary data.</text>
</comment>
<evidence type="ECO:0000313" key="3">
    <source>
        <dbReference type="Proteomes" id="UP000054703"/>
    </source>
</evidence>
<protein>
    <submittedName>
        <fullName evidence="2">ATPase</fullName>
    </submittedName>
</protein>